<dbReference type="KEGG" id="vg:26647507"/>
<gene>
    <name evidence="2" type="ORF">RU59_00041</name>
</gene>
<evidence type="ECO:0000313" key="2">
    <source>
        <dbReference type="EMBL" id="ALA45104.1"/>
    </source>
</evidence>
<dbReference type="InterPro" id="IPR016417">
    <property type="entry name" value="I-spanin_T7likevirus"/>
</dbReference>
<dbReference type="EMBL" id="KT321314">
    <property type="protein sequence ID" value="ALA45104.1"/>
    <property type="molecule type" value="Genomic_DNA"/>
</dbReference>
<keyword evidence="3" id="KW-1185">Reference proteome</keyword>
<reference evidence="2 3" key="1">
    <citation type="submission" date="2015-07" db="EMBL/GenBank/DDBJ databases">
        <title>Enterobacter aerogenes phage phiEap-2.</title>
        <authorList>
            <person name="Zhao X."/>
        </authorList>
    </citation>
    <scope>NUCLEOTIDE SEQUENCE [LARGE SCALE GENOMIC DNA]</scope>
</reference>
<dbReference type="Proteomes" id="UP000207643">
    <property type="component" value="Segment"/>
</dbReference>
<evidence type="ECO:0008006" key="4">
    <source>
        <dbReference type="Google" id="ProtNLM"/>
    </source>
</evidence>
<feature type="transmembrane region" description="Helical" evidence="1">
    <location>
        <begin position="29"/>
        <end position="46"/>
    </location>
</feature>
<keyword evidence="1" id="KW-0812">Transmembrane</keyword>
<evidence type="ECO:0000313" key="3">
    <source>
        <dbReference type="Proteomes" id="UP000207643"/>
    </source>
</evidence>
<name>A0A0K2FGN5_9CAUD</name>
<organism evidence="2 3">
    <name type="scientific">Enterobacter phage phiEap-1</name>
    <dbReference type="NCBI Taxonomy" id="1587520"/>
    <lineage>
        <taxon>Viruses</taxon>
        <taxon>Duplodnaviria</taxon>
        <taxon>Heunggongvirae</taxon>
        <taxon>Uroviricota</taxon>
        <taxon>Caudoviricetes</taxon>
        <taxon>Autographivirales</taxon>
        <taxon>Autotranscriptaviridae</taxon>
        <taxon>Studiervirinae</taxon>
        <taxon>Eapunavirus</taxon>
        <taxon>Eapunavirus Eap1</taxon>
    </lineage>
</organism>
<keyword evidence="1" id="KW-0472">Membrane</keyword>
<evidence type="ECO:0000256" key="1">
    <source>
        <dbReference type="SAM" id="Phobius"/>
    </source>
</evidence>
<dbReference type="RefSeq" id="YP_009196383.1">
    <property type="nucleotide sequence ID" value="NC_028772.1"/>
</dbReference>
<protein>
    <recommendedName>
        <fullName evidence="4">Rz-like lysis protein</fullName>
    </recommendedName>
</protein>
<accession>A0A0K2FGN5</accession>
<dbReference type="PIRSF" id="PIRSF004485">
    <property type="entry name" value="T7_18-5_prd"/>
    <property type="match status" value="1"/>
</dbReference>
<sequence length="167" mass="18645">MDVIALREASLREIYETAGGIMLEFTKRVVPYLVVIMVFAFGWHFGSQSTDNKWKEVVHNEYVQKVEATAATSKAVAAISSKYQADLEGLEGSTDRIIDDLRKRNQRLLVQVKPTTGTPTGDGRCLVDGPVELHEATSRRLIEITQKADLKERALQDTIRKLQGGTK</sequence>
<proteinExistence type="predicted"/>
<dbReference type="OrthoDB" id="12385at10239"/>
<keyword evidence="1" id="KW-1133">Transmembrane helix</keyword>
<dbReference type="GeneID" id="26647507"/>